<gene>
    <name evidence="2" type="ORF">HMPREF1092_00615</name>
</gene>
<dbReference type="PATRIC" id="fig|999411.4.peg.593"/>
<keyword evidence="3" id="KW-1185">Reference proteome</keyword>
<evidence type="ECO:0000256" key="1">
    <source>
        <dbReference type="SAM" id="Coils"/>
    </source>
</evidence>
<accession>N9XUN8</accession>
<feature type="coiled-coil region" evidence="1">
    <location>
        <begin position="92"/>
        <end position="164"/>
    </location>
</feature>
<evidence type="ECO:0000313" key="3">
    <source>
        <dbReference type="Proteomes" id="UP000013097"/>
    </source>
</evidence>
<dbReference type="RefSeq" id="WP_002597118.1">
    <property type="nucleotide sequence ID" value="NZ_KB850956.1"/>
</dbReference>
<name>N9XUN8_9CLOT</name>
<sequence length="167" mass="20145">MDEILRELFSGEEIPQKSLDRILKAEEIINNVELENQKLVQNIEKNEINISFFANDKKLGITRKSIYLDKYLLKFLNYRIKNKKDYLNVNKIEKLEKNIEDLNEEYYKVIDNIIDVFDLRMQSETYQKTIEELLEENKKLRNVVKEKQITINNLNNELKSYKIIKLR</sequence>
<dbReference type="eggNOG" id="ENOG50328R1">
    <property type="taxonomic scope" value="Bacteria"/>
</dbReference>
<feature type="coiled-coil region" evidence="1">
    <location>
        <begin position="22"/>
        <end position="49"/>
    </location>
</feature>
<organism evidence="2 3">
    <name type="scientific">Clostridium thermobutyricum</name>
    <dbReference type="NCBI Taxonomy" id="29372"/>
    <lineage>
        <taxon>Bacteria</taxon>
        <taxon>Bacillati</taxon>
        <taxon>Bacillota</taxon>
        <taxon>Clostridia</taxon>
        <taxon>Eubacteriales</taxon>
        <taxon>Clostridiaceae</taxon>
        <taxon>Clostridium</taxon>
    </lineage>
</organism>
<dbReference type="EMBL" id="AGYT01000007">
    <property type="protein sequence ID" value="ENZ03428.1"/>
    <property type="molecule type" value="Genomic_DNA"/>
</dbReference>
<keyword evidence="1" id="KW-0175">Coiled coil</keyword>
<comment type="caution">
    <text evidence="2">The sequence shown here is derived from an EMBL/GenBank/DDBJ whole genome shotgun (WGS) entry which is preliminary data.</text>
</comment>
<protein>
    <submittedName>
        <fullName evidence="2">Uncharacterized protein</fullName>
    </submittedName>
</protein>
<dbReference type="AlphaFoldDB" id="N9XUN8"/>
<dbReference type="Proteomes" id="UP000013097">
    <property type="component" value="Unassembled WGS sequence"/>
</dbReference>
<dbReference type="HOGENOM" id="CLU_1591660_0_0_9"/>
<reference evidence="2 3" key="1">
    <citation type="submission" date="2013-01" db="EMBL/GenBank/DDBJ databases">
        <title>The Genome Sequence of Clostridium colicanis 209318.</title>
        <authorList>
            <consortium name="The Broad Institute Genome Sequencing Platform"/>
            <person name="Earl A."/>
            <person name="Ward D."/>
            <person name="Feldgarden M."/>
            <person name="Gevers D."/>
            <person name="Courvalin P."/>
            <person name="Lambert T."/>
            <person name="Walker B."/>
            <person name="Young S.K."/>
            <person name="Zeng Q."/>
            <person name="Gargeya S."/>
            <person name="Fitzgerald M."/>
            <person name="Haas B."/>
            <person name="Abouelleil A."/>
            <person name="Alvarado L."/>
            <person name="Arachchi H.M."/>
            <person name="Berlin A.M."/>
            <person name="Chapman S.B."/>
            <person name="Dewar J."/>
            <person name="Goldberg J."/>
            <person name="Griggs A."/>
            <person name="Gujja S."/>
            <person name="Hansen M."/>
            <person name="Howarth C."/>
            <person name="Imamovic A."/>
            <person name="Larimer J."/>
            <person name="McCowan C."/>
            <person name="Murphy C."/>
            <person name="Neiman D."/>
            <person name="Pearson M."/>
            <person name="Priest M."/>
            <person name="Roberts A."/>
            <person name="Saif S."/>
            <person name="Shea T."/>
            <person name="Sisk P."/>
            <person name="Sykes S."/>
            <person name="Wortman J."/>
            <person name="Nusbaum C."/>
            <person name="Birren B."/>
        </authorList>
    </citation>
    <scope>NUCLEOTIDE SEQUENCE [LARGE SCALE GENOMIC DNA]</scope>
    <source>
        <strain evidence="2 3">209318</strain>
    </source>
</reference>
<proteinExistence type="predicted"/>
<evidence type="ECO:0000313" key="2">
    <source>
        <dbReference type="EMBL" id="ENZ03428.1"/>
    </source>
</evidence>